<accession>A0A382G0K2</accession>
<dbReference type="GO" id="GO:0030170">
    <property type="term" value="F:pyridoxal phosphate binding"/>
    <property type="evidence" value="ECO:0007669"/>
    <property type="project" value="TreeGrafter"/>
</dbReference>
<sequence length="149" mass="16068">MHLALAAKGFSKGDKYIAPTYTFASTVECGEYLGMEPILVDCEKDGFLIDLNQVEDILKKESGVKAVLPVHYAGEPVDMIYLFELAERFGVFIVEDAAHALETQSSAGKVGNTDYAAAFSFYANKNMTTGGEGGALATNDSKLAERVKK</sequence>
<dbReference type="Gene3D" id="3.40.640.10">
    <property type="entry name" value="Type I PLP-dependent aspartate aminotransferase-like (Major domain)"/>
    <property type="match status" value="1"/>
</dbReference>
<evidence type="ECO:0008006" key="2">
    <source>
        <dbReference type="Google" id="ProtNLM"/>
    </source>
</evidence>
<dbReference type="PANTHER" id="PTHR30244">
    <property type="entry name" value="TRANSAMINASE"/>
    <property type="match status" value="1"/>
</dbReference>
<proteinExistence type="predicted"/>
<dbReference type="GO" id="GO:0000271">
    <property type="term" value="P:polysaccharide biosynthetic process"/>
    <property type="evidence" value="ECO:0007669"/>
    <property type="project" value="TreeGrafter"/>
</dbReference>
<reference evidence="1" key="1">
    <citation type="submission" date="2018-05" db="EMBL/GenBank/DDBJ databases">
        <authorList>
            <person name="Lanie J.A."/>
            <person name="Ng W.-L."/>
            <person name="Kazmierczak K.M."/>
            <person name="Andrzejewski T.M."/>
            <person name="Davidsen T.M."/>
            <person name="Wayne K.J."/>
            <person name="Tettelin H."/>
            <person name="Glass J.I."/>
            <person name="Rusch D."/>
            <person name="Podicherti R."/>
            <person name="Tsui H.-C.T."/>
            <person name="Winkler M.E."/>
        </authorList>
    </citation>
    <scope>NUCLEOTIDE SEQUENCE</scope>
</reference>
<dbReference type="PANTHER" id="PTHR30244:SF34">
    <property type="entry name" value="DTDP-4-AMINO-4,6-DIDEOXYGALACTOSE TRANSAMINASE"/>
    <property type="match status" value="1"/>
</dbReference>
<dbReference type="Pfam" id="PF01041">
    <property type="entry name" value="DegT_DnrJ_EryC1"/>
    <property type="match status" value="1"/>
</dbReference>
<dbReference type="EMBL" id="UINC01052576">
    <property type="protein sequence ID" value="SVB68057.1"/>
    <property type="molecule type" value="Genomic_DNA"/>
</dbReference>
<dbReference type="InterPro" id="IPR015421">
    <property type="entry name" value="PyrdxlP-dep_Trfase_major"/>
</dbReference>
<dbReference type="GO" id="GO:0008483">
    <property type="term" value="F:transaminase activity"/>
    <property type="evidence" value="ECO:0007669"/>
    <property type="project" value="TreeGrafter"/>
</dbReference>
<dbReference type="InterPro" id="IPR015424">
    <property type="entry name" value="PyrdxlP-dep_Trfase"/>
</dbReference>
<dbReference type="SUPFAM" id="SSF53383">
    <property type="entry name" value="PLP-dependent transferases"/>
    <property type="match status" value="1"/>
</dbReference>
<dbReference type="InterPro" id="IPR000653">
    <property type="entry name" value="DegT/StrS_aminotransferase"/>
</dbReference>
<gene>
    <name evidence="1" type="ORF">METZ01_LOCUS220911</name>
</gene>
<evidence type="ECO:0000313" key="1">
    <source>
        <dbReference type="EMBL" id="SVB68057.1"/>
    </source>
</evidence>
<protein>
    <recommendedName>
        <fullName evidence="2">DegT/DnrJ/EryC1/StrS aminotransferase family protein</fullName>
    </recommendedName>
</protein>
<feature type="non-terminal residue" evidence="1">
    <location>
        <position position="149"/>
    </location>
</feature>
<name>A0A382G0K2_9ZZZZ</name>
<dbReference type="AlphaFoldDB" id="A0A382G0K2"/>
<organism evidence="1">
    <name type="scientific">marine metagenome</name>
    <dbReference type="NCBI Taxonomy" id="408172"/>
    <lineage>
        <taxon>unclassified sequences</taxon>
        <taxon>metagenomes</taxon>
        <taxon>ecological metagenomes</taxon>
    </lineage>
</organism>